<feature type="domain" description="GTP cyclohydrolase I" evidence="4">
    <location>
        <begin position="120"/>
        <end position="284"/>
    </location>
</feature>
<gene>
    <name evidence="5" type="ORF">LCGC14_1922040</name>
</gene>
<dbReference type="GO" id="GO:0008270">
    <property type="term" value="F:zinc ion binding"/>
    <property type="evidence" value="ECO:0007669"/>
    <property type="project" value="TreeGrafter"/>
</dbReference>
<dbReference type="Pfam" id="PF01227">
    <property type="entry name" value="GTP_cyclohydroI"/>
    <property type="match status" value="1"/>
</dbReference>
<comment type="pathway">
    <text evidence="1">Cofactor biosynthesis; 7,8-dihydroneopterin triphosphate biosynthesis; 7,8-dihydroneopterin triphosphate from GTP: step 1/1.</text>
</comment>
<keyword evidence="3" id="KW-0378">Hydrolase</keyword>
<dbReference type="Gene3D" id="1.10.286.10">
    <property type="match status" value="1"/>
</dbReference>
<comment type="caution">
    <text evidence="5">The sequence shown here is derived from an EMBL/GenBank/DDBJ whole genome shotgun (WGS) entry which is preliminary data.</text>
</comment>
<dbReference type="PANTHER" id="PTHR11109">
    <property type="entry name" value="GTP CYCLOHYDROLASE I"/>
    <property type="match status" value="1"/>
</dbReference>
<name>A0A0F9FR81_9ZZZZ</name>
<dbReference type="CDD" id="cd06223">
    <property type="entry name" value="PRTases_typeI"/>
    <property type="match status" value="1"/>
</dbReference>
<evidence type="ECO:0000256" key="1">
    <source>
        <dbReference type="ARBA" id="ARBA00005080"/>
    </source>
</evidence>
<protein>
    <recommendedName>
        <fullName evidence="2">GTP cyclohydrolase I</fullName>
        <ecNumber evidence="2">3.5.4.16</ecNumber>
    </recommendedName>
</protein>
<dbReference type="InterPro" id="IPR001474">
    <property type="entry name" value="GTP_CycHdrlase_I"/>
</dbReference>
<dbReference type="GO" id="GO:0003934">
    <property type="term" value="F:GTP cyclohydrolase I activity"/>
    <property type="evidence" value="ECO:0007669"/>
    <property type="project" value="UniProtKB-EC"/>
</dbReference>
<dbReference type="InterPro" id="IPR043133">
    <property type="entry name" value="GTP-CH-I_C/QueF"/>
</dbReference>
<dbReference type="InterPro" id="IPR043134">
    <property type="entry name" value="GTP-CH-I_N"/>
</dbReference>
<dbReference type="PROSITE" id="PS00860">
    <property type="entry name" value="GTP_CYCLOHYDROL_1_2"/>
    <property type="match status" value="1"/>
</dbReference>
<proteinExistence type="predicted"/>
<evidence type="ECO:0000313" key="5">
    <source>
        <dbReference type="EMBL" id="KKL88703.1"/>
    </source>
</evidence>
<evidence type="ECO:0000259" key="4">
    <source>
        <dbReference type="Pfam" id="PF01227"/>
    </source>
</evidence>
<dbReference type="EMBL" id="LAZR01020485">
    <property type="protein sequence ID" value="KKL88703.1"/>
    <property type="molecule type" value="Genomic_DNA"/>
</dbReference>
<dbReference type="InterPro" id="IPR020602">
    <property type="entry name" value="GTP_CycHdrlase_I_dom"/>
</dbReference>
<dbReference type="InterPro" id="IPR018234">
    <property type="entry name" value="GTP_CycHdrlase_I_CS"/>
</dbReference>
<dbReference type="GO" id="GO:0006729">
    <property type="term" value="P:tetrahydrobiopterin biosynthetic process"/>
    <property type="evidence" value="ECO:0007669"/>
    <property type="project" value="TreeGrafter"/>
</dbReference>
<dbReference type="EC" id="3.5.4.16" evidence="2"/>
<dbReference type="SUPFAM" id="SSF55620">
    <property type="entry name" value="Tetrahydrobiopterin biosynthesis enzymes-like"/>
    <property type="match status" value="1"/>
</dbReference>
<dbReference type="UniPathway" id="UPA00848">
    <property type="reaction ID" value="UER00151"/>
</dbReference>
<dbReference type="GO" id="GO:0046654">
    <property type="term" value="P:tetrahydrofolate biosynthetic process"/>
    <property type="evidence" value="ECO:0007669"/>
    <property type="project" value="InterPro"/>
</dbReference>
<dbReference type="PANTHER" id="PTHR11109:SF7">
    <property type="entry name" value="GTP CYCLOHYDROLASE 1"/>
    <property type="match status" value="1"/>
</dbReference>
<dbReference type="AlphaFoldDB" id="A0A0F9FR81"/>
<dbReference type="Gene3D" id="3.30.1130.10">
    <property type="match status" value="1"/>
</dbReference>
<organism evidence="5">
    <name type="scientific">marine sediment metagenome</name>
    <dbReference type="NCBI Taxonomy" id="412755"/>
    <lineage>
        <taxon>unclassified sequences</taxon>
        <taxon>metagenomes</taxon>
        <taxon>ecological metagenomes</taxon>
    </lineage>
</organism>
<dbReference type="InterPro" id="IPR029057">
    <property type="entry name" value="PRTase-like"/>
</dbReference>
<dbReference type="Gene3D" id="3.40.50.2020">
    <property type="match status" value="1"/>
</dbReference>
<dbReference type="GO" id="GO:0005737">
    <property type="term" value="C:cytoplasm"/>
    <property type="evidence" value="ECO:0007669"/>
    <property type="project" value="TreeGrafter"/>
</dbReference>
<evidence type="ECO:0000256" key="3">
    <source>
        <dbReference type="ARBA" id="ARBA00022801"/>
    </source>
</evidence>
<reference evidence="5" key="1">
    <citation type="journal article" date="2015" name="Nature">
        <title>Complex archaea that bridge the gap between prokaryotes and eukaryotes.</title>
        <authorList>
            <person name="Spang A."/>
            <person name="Saw J.H."/>
            <person name="Jorgensen S.L."/>
            <person name="Zaremba-Niedzwiedzka K."/>
            <person name="Martijn J."/>
            <person name="Lind A.E."/>
            <person name="van Eijk R."/>
            <person name="Schleper C."/>
            <person name="Guy L."/>
            <person name="Ettema T.J."/>
        </authorList>
    </citation>
    <scope>NUCLEOTIDE SEQUENCE</scope>
</reference>
<evidence type="ECO:0000256" key="2">
    <source>
        <dbReference type="ARBA" id="ARBA00012715"/>
    </source>
</evidence>
<accession>A0A0F9FR81</accession>
<dbReference type="GO" id="GO:0005525">
    <property type="term" value="F:GTP binding"/>
    <property type="evidence" value="ECO:0007669"/>
    <property type="project" value="TreeGrafter"/>
</dbReference>
<sequence length="291" mass="33333">MNKIKISWKEFKDLVEQLDKKILRSKVSYIYGIPRGGQYVALMLSEISGIPMTNEITEDTIIVDDVADSGSTLARYHGKGCGVATLHVKPHSVVKPHFWVKETEAWLIYPWETNSDETIKDSVLRILELIGENPNREGIKYTPHRVARLYNNLFYGYRKKLVVMNEEERNTKIDKDIIPITIFKNESDEMLIRQVNCVSHCEHHIAIFPMRVWVGIIPDKKLMGMNKIDKVVKYFAARLQIQERMTNQVAEWINDNIKPKGVVVVIKGVHYCAELQGDSGNFTTSSVKGVS</sequence>
<dbReference type="InterPro" id="IPR000836">
    <property type="entry name" value="PRTase_dom"/>
</dbReference>
<dbReference type="SUPFAM" id="SSF53271">
    <property type="entry name" value="PRTase-like"/>
    <property type="match status" value="1"/>
</dbReference>